<evidence type="ECO:0000256" key="5">
    <source>
        <dbReference type="ARBA" id="ARBA00022692"/>
    </source>
</evidence>
<dbReference type="EMBL" id="BMEC01000002">
    <property type="protein sequence ID" value="GGC25004.1"/>
    <property type="molecule type" value="Genomic_DNA"/>
</dbReference>
<evidence type="ECO:0000259" key="12">
    <source>
        <dbReference type="Pfam" id="PF07715"/>
    </source>
</evidence>
<gene>
    <name evidence="13" type="ORF">GCM10011506_07900</name>
</gene>
<dbReference type="NCBIfam" id="TIGR04057">
    <property type="entry name" value="SusC_RagA_signa"/>
    <property type="match status" value="1"/>
</dbReference>
<dbReference type="Gene3D" id="2.40.170.20">
    <property type="entry name" value="TonB-dependent receptor, beta-barrel domain"/>
    <property type="match status" value="1"/>
</dbReference>
<evidence type="ECO:0000256" key="1">
    <source>
        <dbReference type="ARBA" id="ARBA00004571"/>
    </source>
</evidence>
<dbReference type="SUPFAM" id="SSF56935">
    <property type="entry name" value="Porins"/>
    <property type="match status" value="1"/>
</dbReference>
<keyword evidence="5 11" id="KW-0812">Transmembrane</keyword>
<dbReference type="Pfam" id="PF13715">
    <property type="entry name" value="CarbopepD_reg_2"/>
    <property type="match status" value="1"/>
</dbReference>
<keyword evidence="4" id="KW-0410">Iron transport</keyword>
<keyword evidence="7" id="KW-0406">Ion transport</keyword>
<evidence type="ECO:0000256" key="8">
    <source>
        <dbReference type="ARBA" id="ARBA00023077"/>
    </source>
</evidence>
<evidence type="ECO:0000256" key="9">
    <source>
        <dbReference type="ARBA" id="ARBA00023136"/>
    </source>
</evidence>
<dbReference type="PANTHER" id="PTHR32552:SF81">
    <property type="entry name" value="TONB-DEPENDENT OUTER MEMBRANE RECEPTOR"/>
    <property type="match status" value="1"/>
</dbReference>
<reference evidence="14" key="1">
    <citation type="journal article" date="2019" name="Int. J. Syst. Evol. Microbiol.">
        <title>The Global Catalogue of Microorganisms (GCM) 10K type strain sequencing project: providing services to taxonomists for standard genome sequencing and annotation.</title>
        <authorList>
            <consortium name="The Broad Institute Genomics Platform"/>
            <consortium name="The Broad Institute Genome Sequencing Center for Infectious Disease"/>
            <person name="Wu L."/>
            <person name="Ma J."/>
        </authorList>
    </citation>
    <scope>NUCLEOTIDE SEQUENCE [LARGE SCALE GENOMIC DNA]</scope>
    <source>
        <strain evidence="14">CGMCC 1.10832</strain>
    </source>
</reference>
<protein>
    <submittedName>
        <fullName evidence="13">SusC/RagA family TonB-linked outer membrane protein</fullName>
    </submittedName>
</protein>
<keyword evidence="2 11" id="KW-0813">Transport</keyword>
<dbReference type="Gene3D" id="2.60.40.1120">
    <property type="entry name" value="Carboxypeptidase-like, regulatory domain"/>
    <property type="match status" value="1"/>
</dbReference>
<dbReference type="InterPro" id="IPR036942">
    <property type="entry name" value="Beta-barrel_TonB_sf"/>
</dbReference>
<dbReference type="NCBIfam" id="TIGR04056">
    <property type="entry name" value="OMP_RagA_SusC"/>
    <property type="match status" value="1"/>
</dbReference>
<proteinExistence type="inferred from homology"/>
<dbReference type="InterPro" id="IPR008969">
    <property type="entry name" value="CarboxyPept-like_regulatory"/>
</dbReference>
<feature type="domain" description="TonB-dependent receptor plug" evidence="12">
    <location>
        <begin position="106"/>
        <end position="231"/>
    </location>
</feature>
<keyword evidence="9 11" id="KW-0472">Membrane</keyword>
<evidence type="ECO:0000313" key="13">
    <source>
        <dbReference type="EMBL" id="GGC25004.1"/>
    </source>
</evidence>
<dbReference type="InterPro" id="IPR039426">
    <property type="entry name" value="TonB-dep_rcpt-like"/>
</dbReference>
<evidence type="ECO:0000256" key="4">
    <source>
        <dbReference type="ARBA" id="ARBA00022496"/>
    </source>
</evidence>
<name>A0ABQ1LK82_9BACT</name>
<comment type="subcellular location">
    <subcellularLocation>
        <location evidence="1 11">Cell outer membrane</location>
        <topology evidence="1 11">Multi-pass membrane protein</topology>
    </subcellularLocation>
</comment>
<comment type="caution">
    <text evidence="13">The sequence shown here is derived from an EMBL/GenBank/DDBJ whole genome shotgun (WGS) entry which is preliminary data.</text>
</comment>
<keyword evidence="8" id="KW-0798">TonB box</keyword>
<dbReference type="PANTHER" id="PTHR32552">
    <property type="entry name" value="FERRICHROME IRON RECEPTOR-RELATED"/>
    <property type="match status" value="1"/>
</dbReference>
<evidence type="ECO:0000256" key="3">
    <source>
        <dbReference type="ARBA" id="ARBA00022452"/>
    </source>
</evidence>
<accession>A0ABQ1LK82</accession>
<dbReference type="InterPro" id="IPR023997">
    <property type="entry name" value="TonB-dep_OMP_SusC/RagA_CS"/>
</dbReference>
<dbReference type="Proteomes" id="UP000636010">
    <property type="component" value="Unassembled WGS sequence"/>
</dbReference>
<dbReference type="InterPro" id="IPR037066">
    <property type="entry name" value="Plug_dom_sf"/>
</dbReference>
<evidence type="ECO:0000256" key="11">
    <source>
        <dbReference type="PROSITE-ProRule" id="PRU01360"/>
    </source>
</evidence>
<keyword evidence="3 11" id="KW-1134">Transmembrane beta strand</keyword>
<keyword evidence="6" id="KW-0408">Iron</keyword>
<evidence type="ECO:0000256" key="6">
    <source>
        <dbReference type="ARBA" id="ARBA00023004"/>
    </source>
</evidence>
<evidence type="ECO:0000313" key="14">
    <source>
        <dbReference type="Proteomes" id="UP000636010"/>
    </source>
</evidence>
<dbReference type="InterPro" id="IPR012910">
    <property type="entry name" value="Plug_dom"/>
</dbReference>
<dbReference type="Gene3D" id="2.170.130.10">
    <property type="entry name" value="TonB-dependent receptor, plug domain"/>
    <property type="match status" value="1"/>
</dbReference>
<evidence type="ECO:0000256" key="7">
    <source>
        <dbReference type="ARBA" id="ARBA00023065"/>
    </source>
</evidence>
<dbReference type="SUPFAM" id="SSF49464">
    <property type="entry name" value="Carboxypeptidase regulatory domain-like"/>
    <property type="match status" value="1"/>
</dbReference>
<keyword evidence="14" id="KW-1185">Reference proteome</keyword>
<dbReference type="InterPro" id="IPR023996">
    <property type="entry name" value="TonB-dep_OMP_SusC/RagA"/>
</dbReference>
<sequence length="1035" mass="113055">MLVFVLHAWAQDRTVSGKVTDAKTGEGLPGVNVLIKGTNSGVNTDLDGNYKISVPSDANALVFSFIGMANKEVQIGNRSVIDVSMEADIQQLNEVVVTALGIEREQRSLGYSVQEISGDDMVNAGETNMINSMQGKVAGVQISGNGAMGGSSNILIRGANSIAGNNQPLFVVDGVPIDNQNFNSADQQRGASGFDYGNAAQDINPADIESMSVLKGASAAALYGNRASNGVIIITTKKGRKNKALGVTINSGVTFSNPLVLPDYQNEFGGGFGPFTVEDGQHVAGFAVDQSWGPRLDGRPVRQWYSYYPDNPNFGEETPWVAHPDNIKNFFETGVMLNNNVSLSGGNDNGSFRLSYTNLDQKHIMPNANMQRNTLNFNGSYSLSEKLTASAGVNYVNSEFEGRPSQGYGDIIVQFNHFGQRQVDMDELRNYKVEATGEQRSWNRISSEDATPLYADNPYWIRNENLQNDSRNRVFGNATISYDFTENLSLTGRVLTDFYTDRREQRTAEGSVAQSSYQETVLQQSELNTDLILKYQGNINEDISLTAFVGGNIRIDDFKENTGITVGGLSVRDFYSLENSNNRPTIVDRTRRRQINSWFGSATVGFRDILYVDATIRNDVSSTLPDGDNSYFYPSVSGTFIFTELEPLDNEILSFGKIRASVAQVGNDTDPYRISSVYTPLANFGDNPVYSLPNALNNSNLRPEQTLSYEIGAELRFLSDRIYLDATYYNNTSTDQIFEVDVSGASGYRSQIINAGEIVNQGVEVSLGATIINANDFRWNMDINWARNRNEVVELAPGIDNYRIANGVFEATLDARIGQPYGSIYGANFVLDEDGNRVIGEGGNYLQTSATEPLGTYLADWTGGLRNSFSYKGINFSFLFDMQMGGSLHSVTNLFAKYSGMVQETVDGNIRQVGIVAEGVVQNDDGETIGPNTTAIDAASYFSGQFGLAAAHVYDASFLKLREMTLGYSLPRSVVEKTPFNSVNFGLEGRNLAILFKKVPHIDPEASTNAGNVQGLEGGALPTLRSYGFKVSLGF</sequence>
<comment type="similarity">
    <text evidence="11">Belongs to the TonB-dependent receptor family.</text>
</comment>
<evidence type="ECO:0000256" key="2">
    <source>
        <dbReference type="ARBA" id="ARBA00022448"/>
    </source>
</evidence>
<dbReference type="PROSITE" id="PS52016">
    <property type="entry name" value="TONB_DEPENDENT_REC_3"/>
    <property type="match status" value="1"/>
</dbReference>
<keyword evidence="10 11" id="KW-0998">Cell outer membrane</keyword>
<organism evidence="13 14">
    <name type="scientific">Marivirga lumbricoides</name>
    <dbReference type="NCBI Taxonomy" id="1046115"/>
    <lineage>
        <taxon>Bacteria</taxon>
        <taxon>Pseudomonadati</taxon>
        <taxon>Bacteroidota</taxon>
        <taxon>Cytophagia</taxon>
        <taxon>Cytophagales</taxon>
        <taxon>Marivirgaceae</taxon>
        <taxon>Marivirga</taxon>
    </lineage>
</organism>
<dbReference type="Pfam" id="PF07715">
    <property type="entry name" value="Plug"/>
    <property type="match status" value="1"/>
</dbReference>
<evidence type="ECO:0000256" key="10">
    <source>
        <dbReference type="ARBA" id="ARBA00023237"/>
    </source>
</evidence>